<comment type="caution">
    <text evidence="2">The sequence shown here is derived from an EMBL/GenBank/DDBJ whole genome shotgun (WGS) entry which is preliminary data.</text>
</comment>
<feature type="chain" id="PRO_5046450733" evidence="1">
    <location>
        <begin position="20"/>
        <end position="115"/>
    </location>
</feature>
<protein>
    <submittedName>
        <fullName evidence="2">Uncharacterized protein</fullName>
    </submittedName>
</protein>
<organism evidence="2 3">
    <name type="scientific">Vibrio stylophorae</name>
    <dbReference type="NCBI Taxonomy" id="659351"/>
    <lineage>
        <taxon>Bacteria</taxon>
        <taxon>Pseudomonadati</taxon>
        <taxon>Pseudomonadota</taxon>
        <taxon>Gammaproteobacteria</taxon>
        <taxon>Vibrionales</taxon>
        <taxon>Vibrionaceae</taxon>
        <taxon>Vibrio</taxon>
    </lineage>
</organism>
<evidence type="ECO:0000313" key="2">
    <source>
        <dbReference type="EMBL" id="CAH0533230.1"/>
    </source>
</evidence>
<accession>A0ABM8ZSE7</accession>
<dbReference type="EMBL" id="CAKLDI010000001">
    <property type="protein sequence ID" value="CAH0533230.1"/>
    <property type="molecule type" value="Genomic_DNA"/>
</dbReference>
<evidence type="ECO:0000256" key="1">
    <source>
        <dbReference type="SAM" id="SignalP"/>
    </source>
</evidence>
<sequence length="115" mass="12728">MSIRGLSLLLILVSHFSHAATLTTKHYIVSITSNCMEGEVTCNDVTYTGQSKKTGDKITLKGRTLHTYLSNGTPSQFLGYQFTHGNVTYRVSESGVLTVTQGEKVLLSEQGKWEW</sequence>
<keyword evidence="3" id="KW-1185">Reference proteome</keyword>
<name>A0ABM8ZSE7_9VIBR</name>
<keyword evidence="1" id="KW-0732">Signal</keyword>
<proteinExistence type="predicted"/>
<gene>
    <name evidence="2" type="ORF">VST7929_01094</name>
</gene>
<reference evidence="2" key="1">
    <citation type="submission" date="2021-11" db="EMBL/GenBank/DDBJ databases">
        <authorList>
            <person name="Rodrigo-Torres L."/>
            <person name="Arahal R. D."/>
            <person name="Lucena T."/>
        </authorList>
    </citation>
    <scope>NUCLEOTIDE SEQUENCE</scope>
    <source>
        <strain evidence="2">CECT 7929</strain>
    </source>
</reference>
<evidence type="ECO:0000313" key="3">
    <source>
        <dbReference type="Proteomes" id="UP000838672"/>
    </source>
</evidence>
<feature type="signal peptide" evidence="1">
    <location>
        <begin position="1"/>
        <end position="19"/>
    </location>
</feature>
<dbReference type="Proteomes" id="UP000838672">
    <property type="component" value="Unassembled WGS sequence"/>
</dbReference>
<dbReference type="RefSeq" id="WP_237465541.1">
    <property type="nucleotide sequence ID" value="NZ_CAKLDI010000001.1"/>
</dbReference>